<dbReference type="EMBL" id="QEAN01000217">
    <property type="protein sequence ID" value="TPX42904.1"/>
    <property type="molecule type" value="Genomic_DNA"/>
</dbReference>
<dbReference type="Proteomes" id="UP000317494">
    <property type="component" value="Unassembled WGS sequence"/>
</dbReference>
<evidence type="ECO:0000313" key="4">
    <source>
        <dbReference type="Proteomes" id="UP000317494"/>
    </source>
</evidence>
<accession>A0A507CUQ5</accession>
<feature type="compositionally biased region" description="Basic residues" evidence="1">
    <location>
        <begin position="661"/>
        <end position="670"/>
    </location>
</feature>
<reference evidence="3 4" key="1">
    <citation type="journal article" date="2019" name="Sci. Rep.">
        <title>Comparative genomics of chytrid fungi reveal insights into the obligate biotrophic and pathogenic lifestyle of Synchytrium endobioticum.</title>
        <authorList>
            <person name="van de Vossenberg B.T.L.H."/>
            <person name="Warris S."/>
            <person name="Nguyen H.D.T."/>
            <person name="van Gent-Pelzer M.P.E."/>
            <person name="Joly D.L."/>
            <person name="van de Geest H.C."/>
            <person name="Bonants P.J.M."/>
            <person name="Smith D.S."/>
            <person name="Levesque C.A."/>
            <person name="van der Lee T.A.J."/>
        </authorList>
    </citation>
    <scope>NUCLEOTIDE SEQUENCE [LARGE SCALE GENOMIC DNA]</scope>
    <source>
        <strain evidence="3 4">MB42</strain>
    </source>
</reference>
<comment type="caution">
    <text evidence="3">The sequence shown here is derived from an EMBL/GenBank/DDBJ whole genome shotgun (WGS) entry which is preliminary data.</text>
</comment>
<dbReference type="AlphaFoldDB" id="A0A507CUQ5"/>
<feature type="signal peptide" evidence="2">
    <location>
        <begin position="1"/>
        <end position="20"/>
    </location>
</feature>
<organism evidence="3 4">
    <name type="scientific">Synchytrium endobioticum</name>
    <dbReference type="NCBI Taxonomy" id="286115"/>
    <lineage>
        <taxon>Eukaryota</taxon>
        <taxon>Fungi</taxon>
        <taxon>Fungi incertae sedis</taxon>
        <taxon>Chytridiomycota</taxon>
        <taxon>Chytridiomycota incertae sedis</taxon>
        <taxon>Chytridiomycetes</taxon>
        <taxon>Synchytriales</taxon>
        <taxon>Synchytriaceae</taxon>
        <taxon>Synchytrium</taxon>
    </lineage>
</organism>
<proteinExistence type="predicted"/>
<feature type="chain" id="PRO_5021289098" evidence="2">
    <location>
        <begin position="21"/>
        <end position="670"/>
    </location>
</feature>
<gene>
    <name evidence="3" type="ORF">SeMB42_g04953</name>
</gene>
<dbReference type="VEuPathDB" id="FungiDB:SeMB42_g04953"/>
<keyword evidence="4" id="KW-1185">Reference proteome</keyword>
<feature type="region of interest" description="Disordered" evidence="1">
    <location>
        <begin position="645"/>
        <end position="670"/>
    </location>
</feature>
<keyword evidence="2" id="KW-0732">Signal</keyword>
<evidence type="ECO:0000256" key="1">
    <source>
        <dbReference type="SAM" id="MobiDB-lite"/>
    </source>
</evidence>
<evidence type="ECO:0000313" key="3">
    <source>
        <dbReference type="EMBL" id="TPX42904.1"/>
    </source>
</evidence>
<protein>
    <submittedName>
        <fullName evidence="3">Uncharacterized protein</fullName>
    </submittedName>
</protein>
<sequence length="670" mass="76496">MSDIFIIVLLLFQLFHHGFAEDAMMKARTETLRLEKLKYSIYRTPSDDHQHCRVSHLFDVLSGLFIWNAHAYTLVPLVIEHMMKPVGPSFPRVDVDLPTAEMSQAKLEFGWEALDFTALLSQRMPQIPGREAVTALKQEYWQEMRKRTNDAMFGPFPAIEYSSVRMEDWASYNIAVMSEILRGAKALHFFTDSNYSPISSFTECEVLLDGVRIPTSTRDLYWGYYFSDYPEHVFYRMLYLRMVAQREKFIIIACSRFLEERQNSCSPPNPGLIQRLDEGINRSKDSLNILMKKFSQYKKHLSECYPKMPEDFKSHLQHVASEIVNLKKETAKSDYQWKEAVAKISKIVAATSRPLGFLRQGLGLPLEVTRLFEQLPPPENVYLKETSPYLALAGEYYLLLLWRCMQQLSLLVWFRSRYVIELLQENPSFTSEQVNGAITEMADKAEFSLLTFDAYEKAGRRTDGLLQTSELSDEEREQCLGLIVQGRNHLADTWNNIIGDEDMTYVNIAKTSIQNFHLSAAADSLASIQCVDGIPSKVHHLIFAYPVPENLQPSYIQLAAMLHFLAIDRLHRTESQSNEIDGLAPLIGHQSQLFSAYNKVYRVLPDLHTFSWENAGPNTGSSSAQINILDPATSAYSCPYDSTASGLGTRTRAVSEASSRSGRRQNRRTT</sequence>
<evidence type="ECO:0000256" key="2">
    <source>
        <dbReference type="SAM" id="SignalP"/>
    </source>
</evidence>
<name>A0A507CUQ5_9FUNG</name>